<dbReference type="Pfam" id="PF12672">
    <property type="entry name" value="DUF3793"/>
    <property type="match status" value="1"/>
</dbReference>
<dbReference type="RefSeq" id="WP_143405087.1">
    <property type="nucleotide sequence ID" value="NZ_FUXZ01000010.1"/>
</dbReference>
<gene>
    <name evidence="1" type="ORF">SAMN02745111_01780</name>
</gene>
<keyword evidence="2" id="KW-1185">Reference proteome</keyword>
<protein>
    <recommendedName>
        <fullName evidence="3">DUF3793 family protein</fullName>
    </recommendedName>
</protein>
<dbReference type="Proteomes" id="UP000190814">
    <property type="component" value="Unassembled WGS sequence"/>
</dbReference>
<name>A0A1T4VVR5_9FIRM</name>
<evidence type="ECO:0000313" key="1">
    <source>
        <dbReference type="EMBL" id="SKA69104.1"/>
    </source>
</evidence>
<evidence type="ECO:0000313" key="2">
    <source>
        <dbReference type="Proteomes" id="UP000190814"/>
    </source>
</evidence>
<dbReference type="STRING" id="39495.SAMN02745111_01780"/>
<proteinExistence type="predicted"/>
<dbReference type="OrthoDB" id="5393676at2"/>
<accession>A0A1T4VVR5</accession>
<reference evidence="1 2" key="1">
    <citation type="submission" date="2017-02" db="EMBL/GenBank/DDBJ databases">
        <authorList>
            <person name="Peterson S.W."/>
        </authorList>
    </citation>
    <scope>NUCLEOTIDE SEQUENCE [LARGE SCALE GENOMIC DNA]</scope>
    <source>
        <strain evidence="1 2">ATCC 35992</strain>
    </source>
</reference>
<sequence length="184" mass="21236">MLEKELIYYCAPTLAGMKTANLFSFKFQEKNKFLKDIFALNNAANGKGVKIDILSIRENRALIYVYRIKALVKDLSKPGVFDILTKYGYDTNGDVEELLNVLKTRLKMTICFPHEIGLFLSYPVEDVSEFIRQNGKNCKYCGLWKVYCNVDDAKALCKKYEHCQAVYRRVFKNDRNIAQMIVSA</sequence>
<dbReference type="AlphaFoldDB" id="A0A1T4VVR5"/>
<organism evidence="1 2">
    <name type="scientific">Eubacterium uniforme</name>
    <dbReference type="NCBI Taxonomy" id="39495"/>
    <lineage>
        <taxon>Bacteria</taxon>
        <taxon>Bacillati</taxon>
        <taxon>Bacillota</taxon>
        <taxon>Clostridia</taxon>
        <taxon>Eubacteriales</taxon>
        <taxon>Eubacteriaceae</taxon>
        <taxon>Eubacterium</taxon>
    </lineage>
</organism>
<evidence type="ECO:0008006" key="3">
    <source>
        <dbReference type="Google" id="ProtNLM"/>
    </source>
</evidence>
<dbReference type="InterPro" id="IPR024523">
    <property type="entry name" value="DUF3793"/>
</dbReference>
<dbReference type="EMBL" id="FUXZ01000010">
    <property type="protein sequence ID" value="SKA69104.1"/>
    <property type="molecule type" value="Genomic_DNA"/>
</dbReference>